<dbReference type="GO" id="GO:0016020">
    <property type="term" value="C:membrane"/>
    <property type="evidence" value="ECO:0007669"/>
    <property type="project" value="UniProtKB-SubCell"/>
</dbReference>
<feature type="transmembrane region" description="Helical" evidence="7">
    <location>
        <begin position="127"/>
        <end position="146"/>
    </location>
</feature>
<gene>
    <name evidence="10" type="ORF">LECACI_7A005728</name>
</gene>
<keyword evidence="4" id="KW-0249">Electron transport</keyword>
<dbReference type="SMART" id="SM00665">
    <property type="entry name" value="B561"/>
    <property type="match status" value="1"/>
</dbReference>
<protein>
    <submittedName>
        <fullName evidence="10">Wall-associated receptor kinase</fullName>
    </submittedName>
</protein>
<keyword evidence="5 7" id="KW-1133">Transmembrane helix</keyword>
<evidence type="ECO:0000259" key="9">
    <source>
        <dbReference type="PROSITE" id="PS50939"/>
    </source>
</evidence>
<accession>A0AAI8Z0W1</accession>
<dbReference type="CDD" id="cd08760">
    <property type="entry name" value="Cyt_b561_FRRS1_like"/>
    <property type="match status" value="1"/>
</dbReference>
<evidence type="ECO:0000256" key="2">
    <source>
        <dbReference type="ARBA" id="ARBA00022448"/>
    </source>
</evidence>
<dbReference type="PANTHER" id="PTHR47797">
    <property type="entry name" value="DEHYDROGENASE, PUTATIVE (AFU_ORTHOLOGUE AFUA_8G05805)-RELATED"/>
    <property type="match status" value="1"/>
</dbReference>
<evidence type="ECO:0000256" key="4">
    <source>
        <dbReference type="ARBA" id="ARBA00022982"/>
    </source>
</evidence>
<dbReference type="PROSITE" id="PS50939">
    <property type="entry name" value="CYTOCHROME_B561"/>
    <property type="match status" value="1"/>
</dbReference>
<evidence type="ECO:0000256" key="7">
    <source>
        <dbReference type="SAM" id="Phobius"/>
    </source>
</evidence>
<dbReference type="EMBL" id="CAVMBE010000038">
    <property type="protein sequence ID" value="CAK4030570.1"/>
    <property type="molecule type" value="Genomic_DNA"/>
</dbReference>
<feature type="transmembrane region" description="Helical" evidence="7">
    <location>
        <begin position="88"/>
        <end position="115"/>
    </location>
</feature>
<keyword evidence="10" id="KW-0418">Kinase</keyword>
<dbReference type="Gene3D" id="1.20.120.1770">
    <property type="match status" value="1"/>
</dbReference>
<name>A0AAI8Z0W1_9PEZI</name>
<feature type="transmembrane region" description="Helical" evidence="7">
    <location>
        <begin position="58"/>
        <end position="81"/>
    </location>
</feature>
<comment type="subcellular location">
    <subcellularLocation>
        <location evidence="1">Membrane</location>
    </subcellularLocation>
</comment>
<dbReference type="InterPro" id="IPR006593">
    <property type="entry name" value="Cyt_b561/ferric_Rdtase_TM"/>
</dbReference>
<feature type="transmembrane region" description="Helical" evidence="7">
    <location>
        <begin position="166"/>
        <end position="186"/>
    </location>
</feature>
<evidence type="ECO:0000256" key="5">
    <source>
        <dbReference type="ARBA" id="ARBA00022989"/>
    </source>
</evidence>
<dbReference type="PANTHER" id="PTHR47797:SF1">
    <property type="entry name" value="CYTOCHROME B561 DOMAIN-CONTAINING PROTEIN-RELATED"/>
    <property type="match status" value="1"/>
</dbReference>
<evidence type="ECO:0000313" key="10">
    <source>
        <dbReference type="EMBL" id="CAK4030570.1"/>
    </source>
</evidence>
<reference evidence="10" key="1">
    <citation type="submission" date="2023-11" db="EMBL/GenBank/DDBJ databases">
        <authorList>
            <person name="Alioto T."/>
            <person name="Alioto T."/>
            <person name="Gomez Garrido J."/>
        </authorList>
    </citation>
    <scope>NUCLEOTIDE SEQUENCE</scope>
</reference>
<keyword evidence="10" id="KW-0675">Receptor</keyword>
<keyword evidence="10" id="KW-0808">Transferase</keyword>
<sequence length="245" mass="26669">MFSLDRTTAFLALVNAASAQYGGGYGGYGGSGNPYSSGNNNGGFGSGFNSYFSGTSKIITAHAVLATLAFAFLFPVGGIMIRLASFRGLWLVHGLFQIFAYLVYIAAFGIGVWMISQRDGLINDPHPIIGIVLLVVLFFQPALGFVHHILFKRKHKRGIFSYGHIWLGRLAITLGIINGGLGLRYARMSPIARPSKGAIVAYGVVAGFIWLLYVISAIIGERRRKVKELEPPVYKEEGEDRTQYA</sequence>
<dbReference type="AlphaFoldDB" id="A0AAI8Z0W1"/>
<keyword evidence="8" id="KW-0732">Signal</keyword>
<evidence type="ECO:0000313" key="11">
    <source>
        <dbReference type="Proteomes" id="UP001296104"/>
    </source>
</evidence>
<evidence type="ECO:0000256" key="3">
    <source>
        <dbReference type="ARBA" id="ARBA00022692"/>
    </source>
</evidence>
<keyword evidence="6 7" id="KW-0472">Membrane</keyword>
<dbReference type="GO" id="GO:0016301">
    <property type="term" value="F:kinase activity"/>
    <property type="evidence" value="ECO:0007669"/>
    <property type="project" value="UniProtKB-KW"/>
</dbReference>
<keyword evidence="3 7" id="KW-0812">Transmembrane</keyword>
<organism evidence="10 11">
    <name type="scientific">Lecanosticta acicola</name>
    <dbReference type="NCBI Taxonomy" id="111012"/>
    <lineage>
        <taxon>Eukaryota</taxon>
        <taxon>Fungi</taxon>
        <taxon>Dikarya</taxon>
        <taxon>Ascomycota</taxon>
        <taxon>Pezizomycotina</taxon>
        <taxon>Dothideomycetes</taxon>
        <taxon>Dothideomycetidae</taxon>
        <taxon>Mycosphaerellales</taxon>
        <taxon>Mycosphaerellaceae</taxon>
        <taxon>Lecanosticta</taxon>
    </lineage>
</organism>
<dbReference type="Proteomes" id="UP001296104">
    <property type="component" value="Unassembled WGS sequence"/>
</dbReference>
<evidence type="ECO:0000256" key="8">
    <source>
        <dbReference type="SAM" id="SignalP"/>
    </source>
</evidence>
<feature type="domain" description="Cytochrome b561" evidence="9">
    <location>
        <begin position="25"/>
        <end position="222"/>
    </location>
</feature>
<feature type="chain" id="PRO_5042517771" evidence="8">
    <location>
        <begin position="20"/>
        <end position="245"/>
    </location>
</feature>
<keyword evidence="11" id="KW-1185">Reference proteome</keyword>
<comment type="caution">
    <text evidence="10">The sequence shown here is derived from an EMBL/GenBank/DDBJ whole genome shotgun (WGS) entry which is preliminary data.</text>
</comment>
<keyword evidence="2" id="KW-0813">Transport</keyword>
<feature type="transmembrane region" description="Helical" evidence="7">
    <location>
        <begin position="198"/>
        <end position="219"/>
    </location>
</feature>
<evidence type="ECO:0000256" key="6">
    <source>
        <dbReference type="ARBA" id="ARBA00023136"/>
    </source>
</evidence>
<feature type="signal peptide" evidence="8">
    <location>
        <begin position="1"/>
        <end position="19"/>
    </location>
</feature>
<proteinExistence type="predicted"/>
<evidence type="ECO:0000256" key="1">
    <source>
        <dbReference type="ARBA" id="ARBA00004370"/>
    </source>
</evidence>